<proteinExistence type="predicted"/>
<gene>
    <name evidence="5" type="ORF">ACFQFQ_10355</name>
</gene>
<dbReference type="InterPro" id="IPR003033">
    <property type="entry name" value="SCP2_sterol-bd_dom"/>
</dbReference>
<dbReference type="Pfam" id="PF01638">
    <property type="entry name" value="HxlR"/>
    <property type="match status" value="1"/>
</dbReference>
<dbReference type="SUPFAM" id="SSF46785">
    <property type="entry name" value="Winged helix' DNA-binding domain"/>
    <property type="match status" value="1"/>
</dbReference>
<evidence type="ECO:0000313" key="6">
    <source>
        <dbReference type="Proteomes" id="UP001596353"/>
    </source>
</evidence>
<dbReference type="InterPro" id="IPR011991">
    <property type="entry name" value="ArsR-like_HTH"/>
</dbReference>
<evidence type="ECO:0000256" key="1">
    <source>
        <dbReference type="ARBA" id="ARBA00023015"/>
    </source>
</evidence>
<feature type="domain" description="HTH hxlR-type" evidence="4">
    <location>
        <begin position="11"/>
        <end position="109"/>
    </location>
</feature>
<dbReference type="Gene3D" id="1.10.10.10">
    <property type="entry name" value="Winged helix-like DNA-binding domain superfamily/Winged helix DNA-binding domain"/>
    <property type="match status" value="1"/>
</dbReference>
<dbReference type="InterPro" id="IPR036388">
    <property type="entry name" value="WH-like_DNA-bd_sf"/>
</dbReference>
<dbReference type="Proteomes" id="UP001596353">
    <property type="component" value="Unassembled WGS sequence"/>
</dbReference>
<dbReference type="InterPro" id="IPR002577">
    <property type="entry name" value="HTH_HxlR"/>
</dbReference>
<dbReference type="Pfam" id="PF02036">
    <property type="entry name" value="SCP2"/>
    <property type="match status" value="1"/>
</dbReference>
<dbReference type="Gene3D" id="3.30.1050.10">
    <property type="entry name" value="SCP2 sterol-binding domain"/>
    <property type="match status" value="1"/>
</dbReference>
<reference evidence="6" key="1">
    <citation type="journal article" date="2019" name="Int. J. Syst. Evol. Microbiol.">
        <title>The Global Catalogue of Microorganisms (GCM) 10K type strain sequencing project: providing services to taxonomists for standard genome sequencing and annotation.</title>
        <authorList>
            <consortium name="The Broad Institute Genomics Platform"/>
            <consortium name="The Broad Institute Genome Sequencing Center for Infectious Disease"/>
            <person name="Wu L."/>
            <person name="Ma J."/>
        </authorList>
    </citation>
    <scope>NUCLEOTIDE SEQUENCE [LARGE SCALE GENOMIC DNA]</scope>
    <source>
        <strain evidence="6">CCUG 66188</strain>
    </source>
</reference>
<organism evidence="5 6">
    <name type="scientific">Sulfitobacter porphyrae</name>
    <dbReference type="NCBI Taxonomy" id="1246864"/>
    <lineage>
        <taxon>Bacteria</taxon>
        <taxon>Pseudomonadati</taxon>
        <taxon>Pseudomonadota</taxon>
        <taxon>Alphaproteobacteria</taxon>
        <taxon>Rhodobacterales</taxon>
        <taxon>Roseobacteraceae</taxon>
        <taxon>Sulfitobacter</taxon>
    </lineage>
</organism>
<keyword evidence="3" id="KW-0804">Transcription</keyword>
<keyword evidence="1" id="KW-0805">Transcription regulation</keyword>
<name>A0ABW2B3L1_9RHOB</name>
<keyword evidence="6" id="KW-1185">Reference proteome</keyword>
<evidence type="ECO:0000256" key="3">
    <source>
        <dbReference type="ARBA" id="ARBA00023163"/>
    </source>
</evidence>
<dbReference type="CDD" id="cd00090">
    <property type="entry name" value="HTH_ARSR"/>
    <property type="match status" value="1"/>
</dbReference>
<dbReference type="PANTHER" id="PTHR33204:SF18">
    <property type="entry name" value="TRANSCRIPTIONAL REGULATORY PROTEIN"/>
    <property type="match status" value="1"/>
</dbReference>
<protein>
    <submittedName>
        <fullName evidence="5">Winged helix-turn-helix transcriptional regulator</fullName>
    </submittedName>
</protein>
<evidence type="ECO:0000313" key="5">
    <source>
        <dbReference type="EMBL" id="MFC6759807.1"/>
    </source>
</evidence>
<dbReference type="EMBL" id="JBHSWG010000001">
    <property type="protein sequence ID" value="MFC6759807.1"/>
    <property type="molecule type" value="Genomic_DNA"/>
</dbReference>
<dbReference type="SUPFAM" id="SSF55718">
    <property type="entry name" value="SCP-like"/>
    <property type="match status" value="1"/>
</dbReference>
<accession>A0ABW2B3L1</accession>
<dbReference type="PROSITE" id="PS51118">
    <property type="entry name" value="HTH_HXLR"/>
    <property type="match status" value="1"/>
</dbReference>
<evidence type="ECO:0000256" key="2">
    <source>
        <dbReference type="ARBA" id="ARBA00023125"/>
    </source>
</evidence>
<evidence type="ECO:0000259" key="4">
    <source>
        <dbReference type="PROSITE" id="PS51118"/>
    </source>
</evidence>
<comment type="caution">
    <text evidence="5">The sequence shown here is derived from an EMBL/GenBank/DDBJ whole genome shotgun (WGS) entry which is preliminary data.</text>
</comment>
<dbReference type="PANTHER" id="PTHR33204">
    <property type="entry name" value="TRANSCRIPTIONAL REGULATOR, MARR FAMILY"/>
    <property type="match status" value="1"/>
</dbReference>
<sequence length="218" mass="23209">MARKKPYDDGCAMAHALELVGERWALLIVRELVPGPLRFSDIKAALPGISSNILSTRLADLERDHIITRRGLPHPANTTVYALTDWGAALKPLIMELGRWAVRSPQMAGGRPMSAASVGMSFETMFDPARAGDVQMVVQLDLDGRPQVLRISEGQLCVKAGTAPAADLHLSGDPTALAAVVYGGLAPEAAEGLQVTGDPALLRLFASFFVLHAPVPRG</sequence>
<keyword evidence="2" id="KW-0238">DNA-binding</keyword>
<dbReference type="InterPro" id="IPR036527">
    <property type="entry name" value="SCP2_sterol-bd_dom_sf"/>
</dbReference>
<dbReference type="InterPro" id="IPR036390">
    <property type="entry name" value="WH_DNA-bd_sf"/>
</dbReference>